<feature type="non-terminal residue" evidence="1">
    <location>
        <position position="56"/>
    </location>
</feature>
<evidence type="ECO:0000313" key="2">
    <source>
        <dbReference type="Proteomes" id="UP001176521"/>
    </source>
</evidence>
<name>A0AAN6G7B7_9BASI</name>
<keyword evidence="2" id="KW-1185">Reference proteome</keyword>
<accession>A0AAN6G7B7</accession>
<sequence length="56" mass="5876">MGMGGSYNDASSLGMTFGGVLNRLQSELKRSREAGQELTTIANVFSDIHDTLAGGL</sequence>
<protein>
    <submittedName>
        <fullName evidence="1">Uncharacterized protein</fullName>
    </submittedName>
</protein>
<organism evidence="1 2">
    <name type="scientific">Tilletia horrida</name>
    <dbReference type="NCBI Taxonomy" id="155126"/>
    <lineage>
        <taxon>Eukaryota</taxon>
        <taxon>Fungi</taxon>
        <taxon>Dikarya</taxon>
        <taxon>Basidiomycota</taxon>
        <taxon>Ustilaginomycotina</taxon>
        <taxon>Exobasidiomycetes</taxon>
        <taxon>Tilletiales</taxon>
        <taxon>Tilletiaceae</taxon>
        <taxon>Tilletia</taxon>
    </lineage>
</organism>
<dbReference type="AlphaFoldDB" id="A0AAN6G7B7"/>
<comment type="caution">
    <text evidence="1">The sequence shown here is derived from an EMBL/GenBank/DDBJ whole genome shotgun (WGS) entry which is preliminary data.</text>
</comment>
<dbReference type="Proteomes" id="UP001176521">
    <property type="component" value="Unassembled WGS sequence"/>
</dbReference>
<dbReference type="EMBL" id="JAPDMQ010001502">
    <property type="protein sequence ID" value="KAK0517961.1"/>
    <property type="molecule type" value="Genomic_DNA"/>
</dbReference>
<reference evidence="1" key="1">
    <citation type="journal article" date="2023" name="PhytoFront">
        <title>Draft Genome Resources of Seven Strains of Tilletia horrida, Causal Agent of Kernel Smut of Rice.</title>
        <authorList>
            <person name="Khanal S."/>
            <person name="Antony Babu S."/>
            <person name="Zhou X.G."/>
        </authorList>
    </citation>
    <scope>NUCLEOTIDE SEQUENCE</scope>
    <source>
        <strain evidence="1">TX3</strain>
    </source>
</reference>
<gene>
    <name evidence="1" type="ORF">OC842_007944</name>
</gene>
<evidence type="ECO:0000313" key="1">
    <source>
        <dbReference type="EMBL" id="KAK0517961.1"/>
    </source>
</evidence>
<proteinExistence type="predicted"/>